<feature type="transmembrane region" description="Helical" evidence="1">
    <location>
        <begin position="189"/>
        <end position="207"/>
    </location>
</feature>
<feature type="transmembrane region" description="Helical" evidence="1">
    <location>
        <begin position="219"/>
        <end position="236"/>
    </location>
</feature>
<gene>
    <name evidence="2" type="ORF">ACFSJ0_46760</name>
</gene>
<sequence length="294" mass="31971">MTTLERRYRRLLLAYPRQYRVAHGDELLDVLLDSAAPGQSSPVLKEAWGLLRGGVRTRITNQATGSAWADGLHLGITAVSAANLAALLPYTGSLPLWTLLSVLALLSVMRGWVWPALALTFATGVKAFAIAGGWTILDLTLLPVYPSALTDRPLFETSSPVVVAVGYGVALAGLAVLIWRRHRPRVRSWWWFAAALAAAWAGPSWLSEDTWFPISLSKMAVEVLALGLAVAGAYLARDPRWALAAGIYLLVTSGDLGLHADQLTRQHLAYWGVLVVLTLATAFAPYRQRKHCLD</sequence>
<name>A0ABW4GQ59_9ACTN</name>
<accession>A0ABW4GQ59</accession>
<proteinExistence type="predicted"/>
<keyword evidence="1" id="KW-0812">Transmembrane</keyword>
<keyword evidence="1" id="KW-1133">Transmembrane helix</keyword>
<dbReference type="Proteomes" id="UP001597097">
    <property type="component" value="Unassembled WGS sequence"/>
</dbReference>
<feature type="transmembrane region" description="Helical" evidence="1">
    <location>
        <begin position="268"/>
        <end position="286"/>
    </location>
</feature>
<dbReference type="RefSeq" id="WP_219529349.1">
    <property type="nucleotide sequence ID" value="NZ_JAHKRM010000006.1"/>
</dbReference>
<organism evidence="2 3">
    <name type="scientific">Nonomuraea guangzhouensis</name>
    <dbReference type="NCBI Taxonomy" id="1291555"/>
    <lineage>
        <taxon>Bacteria</taxon>
        <taxon>Bacillati</taxon>
        <taxon>Actinomycetota</taxon>
        <taxon>Actinomycetes</taxon>
        <taxon>Streptosporangiales</taxon>
        <taxon>Streptosporangiaceae</taxon>
        <taxon>Nonomuraea</taxon>
    </lineage>
</organism>
<feature type="transmembrane region" description="Helical" evidence="1">
    <location>
        <begin position="157"/>
        <end position="177"/>
    </location>
</feature>
<feature type="transmembrane region" description="Helical" evidence="1">
    <location>
        <begin position="243"/>
        <end position="262"/>
    </location>
</feature>
<feature type="transmembrane region" description="Helical" evidence="1">
    <location>
        <begin position="125"/>
        <end position="145"/>
    </location>
</feature>
<keyword evidence="1" id="KW-0472">Membrane</keyword>
<comment type="caution">
    <text evidence="2">The sequence shown here is derived from an EMBL/GenBank/DDBJ whole genome shotgun (WGS) entry which is preliminary data.</text>
</comment>
<evidence type="ECO:0000313" key="2">
    <source>
        <dbReference type="EMBL" id="MFD1544615.1"/>
    </source>
</evidence>
<protein>
    <recommendedName>
        <fullName evidence="4">DUF2029 domain-containing protein</fullName>
    </recommendedName>
</protein>
<feature type="transmembrane region" description="Helical" evidence="1">
    <location>
        <begin position="94"/>
        <end position="113"/>
    </location>
</feature>
<evidence type="ECO:0000256" key="1">
    <source>
        <dbReference type="SAM" id="Phobius"/>
    </source>
</evidence>
<reference evidence="3" key="1">
    <citation type="journal article" date="2019" name="Int. J. Syst. Evol. Microbiol.">
        <title>The Global Catalogue of Microorganisms (GCM) 10K type strain sequencing project: providing services to taxonomists for standard genome sequencing and annotation.</title>
        <authorList>
            <consortium name="The Broad Institute Genomics Platform"/>
            <consortium name="The Broad Institute Genome Sequencing Center for Infectious Disease"/>
            <person name="Wu L."/>
            <person name="Ma J."/>
        </authorList>
    </citation>
    <scope>NUCLEOTIDE SEQUENCE [LARGE SCALE GENOMIC DNA]</scope>
    <source>
        <strain evidence="3">CGMCC 1.15399</strain>
    </source>
</reference>
<dbReference type="EMBL" id="JBHUCM010000044">
    <property type="protein sequence ID" value="MFD1544615.1"/>
    <property type="molecule type" value="Genomic_DNA"/>
</dbReference>
<evidence type="ECO:0008006" key="4">
    <source>
        <dbReference type="Google" id="ProtNLM"/>
    </source>
</evidence>
<feature type="transmembrane region" description="Helical" evidence="1">
    <location>
        <begin position="67"/>
        <end position="88"/>
    </location>
</feature>
<keyword evidence="3" id="KW-1185">Reference proteome</keyword>
<evidence type="ECO:0000313" key="3">
    <source>
        <dbReference type="Proteomes" id="UP001597097"/>
    </source>
</evidence>